<dbReference type="PANTHER" id="PTHR42791">
    <property type="entry name" value="GNAT FAMILY ACETYLTRANSFERASE"/>
    <property type="match status" value="1"/>
</dbReference>
<dbReference type="PANTHER" id="PTHR42791:SF1">
    <property type="entry name" value="N-ACETYLTRANSFERASE DOMAIN-CONTAINING PROTEIN"/>
    <property type="match status" value="1"/>
</dbReference>
<proteinExistence type="predicted"/>
<dbReference type="PROSITE" id="PS51186">
    <property type="entry name" value="GNAT"/>
    <property type="match status" value="1"/>
</dbReference>
<dbReference type="Pfam" id="PF00583">
    <property type="entry name" value="Acetyltransf_1"/>
    <property type="match status" value="1"/>
</dbReference>
<accession>A0A6G9YCA2</accession>
<feature type="domain" description="N-acetyltransferase" evidence="1">
    <location>
        <begin position="85"/>
        <end position="219"/>
    </location>
</feature>
<dbReference type="InterPro" id="IPR016181">
    <property type="entry name" value="Acyl_CoA_acyltransferase"/>
</dbReference>
<dbReference type="InterPro" id="IPR052523">
    <property type="entry name" value="Trichothecene_AcTrans"/>
</dbReference>
<dbReference type="KEGG" id="nah:F5544_14875"/>
<reference evidence="2 3" key="1">
    <citation type="journal article" date="2019" name="ACS Chem. Biol.">
        <title>Identification and Mobilization of a Cryptic Antibiotic Biosynthesis Gene Locus from a Human-Pathogenic Nocardia Isolate.</title>
        <authorList>
            <person name="Herisse M."/>
            <person name="Ishida K."/>
            <person name="Porter J.L."/>
            <person name="Howden B."/>
            <person name="Hertweck C."/>
            <person name="Stinear T.P."/>
            <person name="Pidot S.J."/>
        </authorList>
    </citation>
    <scope>NUCLEOTIDE SEQUENCE [LARGE SCALE GENOMIC DNA]</scope>
    <source>
        <strain evidence="2 3">AUSMDU00012717</strain>
    </source>
</reference>
<evidence type="ECO:0000313" key="3">
    <source>
        <dbReference type="Proteomes" id="UP000503540"/>
    </source>
</evidence>
<keyword evidence="2" id="KW-0808">Transferase</keyword>
<dbReference type="EMBL" id="CP046172">
    <property type="protein sequence ID" value="QIS10859.1"/>
    <property type="molecule type" value="Genomic_DNA"/>
</dbReference>
<dbReference type="InterPro" id="IPR000182">
    <property type="entry name" value="GNAT_dom"/>
</dbReference>
<dbReference type="AlphaFoldDB" id="A0A6G9YCA2"/>
<gene>
    <name evidence="2" type="ORF">F5544_14875</name>
</gene>
<sequence length="219" mass="24213">MRRYVGEWSATSERVWMETGLTVRRAGAADRDALIAAYTAANADEAVFEWISAGYPVEAIQAGFVRELIDTALAEDEIWVAGPGAEIWTVSIWQTLTDLDRATAAAVETRAQADALPDVRSVRRAAEVMELLAREHPREFPHGYLQIVVTRPEHRGKGSTSAILADRLKAASDRGLPVFLEASTERSARLYARHGFTAEPVTHELPESGPTLRPMWFRG</sequence>
<keyword evidence="3" id="KW-1185">Reference proteome</keyword>
<protein>
    <submittedName>
        <fullName evidence="2">GNAT family N-acetyltransferase</fullName>
    </submittedName>
</protein>
<dbReference type="Proteomes" id="UP000503540">
    <property type="component" value="Chromosome"/>
</dbReference>
<name>A0A6G9YCA2_9NOCA</name>
<dbReference type="GO" id="GO:0016747">
    <property type="term" value="F:acyltransferase activity, transferring groups other than amino-acyl groups"/>
    <property type="evidence" value="ECO:0007669"/>
    <property type="project" value="InterPro"/>
</dbReference>
<evidence type="ECO:0000259" key="1">
    <source>
        <dbReference type="PROSITE" id="PS51186"/>
    </source>
</evidence>
<dbReference type="Gene3D" id="3.40.630.30">
    <property type="match status" value="1"/>
</dbReference>
<evidence type="ECO:0000313" key="2">
    <source>
        <dbReference type="EMBL" id="QIS10859.1"/>
    </source>
</evidence>
<dbReference type="SUPFAM" id="SSF55729">
    <property type="entry name" value="Acyl-CoA N-acyltransferases (Nat)"/>
    <property type="match status" value="1"/>
</dbReference>
<organism evidence="2 3">
    <name type="scientific">Nocardia arthritidis</name>
    <dbReference type="NCBI Taxonomy" id="228602"/>
    <lineage>
        <taxon>Bacteria</taxon>
        <taxon>Bacillati</taxon>
        <taxon>Actinomycetota</taxon>
        <taxon>Actinomycetes</taxon>
        <taxon>Mycobacteriales</taxon>
        <taxon>Nocardiaceae</taxon>
        <taxon>Nocardia</taxon>
    </lineage>
</organism>